<sequence length="151" mass="17358">MEVKLFTNEILVSATNERIKNILDNVQNILKWDSEIGDISPIDNHKFMILRKGAALNKQEVISVITSEDSVTYVSKKGKIEYRVEWVLDKIENHLTKLKQNVFLNEKNAFLPMAEIIRPLTQNAFKENLYVLKAVCEQEEQFNGASNFTNG</sequence>
<dbReference type="Proteomes" id="UP000199268">
    <property type="component" value="Unassembled WGS sequence"/>
</dbReference>
<dbReference type="EMBL" id="FMAO01000001">
    <property type="protein sequence ID" value="SCB73309.1"/>
    <property type="molecule type" value="Genomic_DNA"/>
</dbReference>
<dbReference type="SUPFAM" id="SSF55961">
    <property type="entry name" value="Bet v1-like"/>
    <property type="match status" value="1"/>
</dbReference>
<dbReference type="STRING" id="1505725.GA0061074_101117"/>
<accession>A0A1C3YTC1</accession>
<dbReference type="RefSeq" id="WP_092461164.1">
    <property type="nucleotide sequence ID" value="NZ_BJEE01000002.1"/>
</dbReference>
<dbReference type="AlphaFoldDB" id="A0A1C3YTC1"/>
<protein>
    <recommendedName>
        <fullName evidence="3">Polyketide cyclase / dehydrase and lipid transport</fullName>
    </recommendedName>
</protein>
<evidence type="ECO:0008006" key="3">
    <source>
        <dbReference type="Google" id="ProtNLM"/>
    </source>
</evidence>
<reference evidence="2" key="1">
    <citation type="submission" date="2016-08" db="EMBL/GenBank/DDBJ databases">
        <authorList>
            <person name="Varghese N."/>
            <person name="Submissions Spin"/>
        </authorList>
    </citation>
    <scope>NUCLEOTIDE SEQUENCE [LARGE SCALE GENOMIC DNA]</scope>
    <source>
        <strain evidence="2">R-53094</strain>
    </source>
</reference>
<dbReference type="OrthoDB" id="2190459at2"/>
<keyword evidence="2" id="KW-1185">Reference proteome</keyword>
<proteinExistence type="predicted"/>
<evidence type="ECO:0000313" key="2">
    <source>
        <dbReference type="Proteomes" id="UP000199268"/>
    </source>
</evidence>
<name>A0A1C3YTC1_9LACO</name>
<gene>
    <name evidence="1" type="ORF">GA0061074_101117</name>
</gene>
<evidence type="ECO:0000313" key="1">
    <source>
        <dbReference type="EMBL" id="SCB73309.1"/>
    </source>
</evidence>
<organism evidence="1 2">
    <name type="scientific">Weissella bombi</name>
    <dbReference type="NCBI Taxonomy" id="1505725"/>
    <lineage>
        <taxon>Bacteria</taxon>
        <taxon>Bacillati</taxon>
        <taxon>Bacillota</taxon>
        <taxon>Bacilli</taxon>
        <taxon>Lactobacillales</taxon>
        <taxon>Lactobacillaceae</taxon>
        <taxon>Weissella</taxon>
    </lineage>
</organism>